<dbReference type="EMBL" id="CAKXAJ010025008">
    <property type="protein sequence ID" value="CAH2233850.1"/>
    <property type="molecule type" value="Genomic_DNA"/>
</dbReference>
<dbReference type="InterPro" id="IPR016024">
    <property type="entry name" value="ARM-type_fold"/>
</dbReference>
<proteinExistence type="predicted"/>
<accession>A0A8S4RDR9</accession>
<evidence type="ECO:0000313" key="2">
    <source>
        <dbReference type="Proteomes" id="UP000838756"/>
    </source>
</evidence>
<dbReference type="AlphaFoldDB" id="A0A8S4RDR9"/>
<protein>
    <submittedName>
        <fullName evidence="1">Jg24033 protein</fullName>
    </submittedName>
</protein>
<dbReference type="Gene3D" id="1.25.10.10">
    <property type="entry name" value="Leucine-rich Repeat Variant"/>
    <property type="match status" value="1"/>
</dbReference>
<evidence type="ECO:0000313" key="1">
    <source>
        <dbReference type="EMBL" id="CAH2233850.1"/>
    </source>
</evidence>
<reference evidence="1" key="1">
    <citation type="submission" date="2022-03" db="EMBL/GenBank/DDBJ databases">
        <authorList>
            <person name="Lindestad O."/>
        </authorList>
    </citation>
    <scope>NUCLEOTIDE SEQUENCE</scope>
</reference>
<comment type="caution">
    <text evidence="1">The sequence shown here is derived from an EMBL/GenBank/DDBJ whole genome shotgun (WGS) entry which is preliminary data.</text>
</comment>
<gene>
    <name evidence="1" type="primary">jg24033</name>
    <name evidence="1" type="ORF">PAEG_LOCUS11773</name>
</gene>
<dbReference type="SUPFAM" id="SSF48371">
    <property type="entry name" value="ARM repeat"/>
    <property type="match status" value="1"/>
</dbReference>
<keyword evidence="2" id="KW-1185">Reference proteome</keyword>
<dbReference type="PANTHER" id="PTHR16356:SF1">
    <property type="entry name" value="TRANSMEMBRANE AND COILED-COIL DOMAIN-CONTAINING PROTEIN 6"/>
    <property type="match status" value="1"/>
</dbReference>
<sequence length="340" mass="37109">MEVEPVSFVRDSTRNLLKINRRKHRDEESDLRRSLKEISITSEDIASIANKLKTKPAITAVDLRTLKNGLINDVKHCAVFLNVNGALRGLVRELTGLQVDRQCAAAGCCCNLALGDARVCTAVAKAAGSYLVAALDNLTVELAVDRQCAAAGCCCNLALGDARVCTAVAKAAGSYLVAALDNLTVELAVTCAWALGNLAGSGNRVCSILAAQGAVSKLSDYHANQDLQVAAIYALLLFAYEMKDELKPEHLQKILQTLSKLELTSDSLHLLFILSCHEHFAESMKEELLEKLLKHLPSAIEIHNRQTKIHYNLIYILRVLANSNTITNEDKQFTEKEVVE</sequence>
<dbReference type="InterPro" id="IPR011989">
    <property type="entry name" value="ARM-like"/>
</dbReference>
<dbReference type="Proteomes" id="UP000838756">
    <property type="component" value="Unassembled WGS sequence"/>
</dbReference>
<dbReference type="OrthoDB" id="21522at2759"/>
<dbReference type="PANTHER" id="PTHR16356">
    <property type="entry name" value="TRANSMEMBRANE AND COILED-COIL DOMAIN-CONTAINING PROTEIN 6 TMCO6"/>
    <property type="match status" value="1"/>
</dbReference>
<name>A0A8S4RDR9_9NEOP</name>
<organism evidence="1 2">
    <name type="scientific">Pararge aegeria aegeria</name>
    <dbReference type="NCBI Taxonomy" id="348720"/>
    <lineage>
        <taxon>Eukaryota</taxon>
        <taxon>Metazoa</taxon>
        <taxon>Ecdysozoa</taxon>
        <taxon>Arthropoda</taxon>
        <taxon>Hexapoda</taxon>
        <taxon>Insecta</taxon>
        <taxon>Pterygota</taxon>
        <taxon>Neoptera</taxon>
        <taxon>Endopterygota</taxon>
        <taxon>Lepidoptera</taxon>
        <taxon>Glossata</taxon>
        <taxon>Ditrysia</taxon>
        <taxon>Papilionoidea</taxon>
        <taxon>Nymphalidae</taxon>
        <taxon>Satyrinae</taxon>
        <taxon>Satyrini</taxon>
        <taxon>Parargina</taxon>
        <taxon>Pararge</taxon>
    </lineage>
</organism>